<dbReference type="GO" id="GO:0006508">
    <property type="term" value="P:proteolysis"/>
    <property type="evidence" value="ECO:0007669"/>
    <property type="project" value="UniProtKB-KW"/>
</dbReference>
<evidence type="ECO:0000256" key="7">
    <source>
        <dbReference type="RuleBase" id="RU363034"/>
    </source>
</evidence>
<dbReference type="FunFam" id="2.40.10.10:FF:000068">
    <property type="entry name" value="transmembrane protease serine 2"/>
    <property type="match status" value="1"/>
</dbReference>
<dbReference type="GO" id="GO:0004252">
    <property type="term" value="F:serine-type endopeptidase activity"/>
    <property type="evidence" value="ECO:0007669"/>
    <property type="project" value="InterPro"/>
</dbReference>
<evidence type="ECO:0000256" key="1">
    <source>
        <dbReference type="ARBA" id="ARBA00004239"/>
    </source>
</evidence>
<feature type="domain" description="Peptidase S1" evidence="9">
    <location>
        <begin position="57"/>
        <end position="292"/>
    </location>
</feature>
<dbReference type="InterPro" id="IPR018114">
    <property type="entry name" value="TRYPSIN_HIS"/>
</dbReference>
<evidence type="ECO:0000256" key="5">
    <source>
        <dbReference type="ARBA" id="ARBA00055534"/>
    </source>
</evidence>
<dbReference type="SUPFAM" id="SSF50494">
    <property type="entry name" value="Trypsin-like serine proteases"/>
    <property type="match status" value="1"/>
</dbReference>
<dbReference type="PRINTS" id="PR00722">
    <property type="entry name" value="CHYMOTRYPSIN"/>
</dbReference>
<reference evidence="10" key="1">
    <citation type="journal article" date="2016" name="Insect Biochem. Mol. Biol.">
        <title>Multifaceted biological insights from a draft genome sequence of the tobacco hornworm moth, Manduca sexta.</title>
        <authorList>
            <person name="Kanost M.R."/>
            <person name="Arrese E.L."/>
            <person name="Cao X."/>
            <person name="Chen Y.R."/>
            <person name="Chellapilla S."/>
            <person name="Goldsmith M.R."/>
            <person name="Grosse-Wilde E."/>
            <person name="Heckel D.G."/>
            <person name="Herndon N."/>
            <person name="Jiang H."/>
            <person name="Papanicolaou A."/>
            <person name="Qu J."/>
            <person name="Soulages J.L."/>
            <person name="Vogel H."/>
            <person name="Walters J."/>
            <person name="Waterhouse R.M."/>
            <person name="Ahn S.J."/>
            <person name="Almeida F.C."/>
            <person name="An C."/>
            <person name="Aqrawi P."/>
            <person name="Bretschneider A."/>
            <person name="Bryant W.B."/>
            <person name="Bucks S."/>
            <person name="Chao H."/>
            <person name="Chevignon G."/>
            <person name="Christen J.M."/>
            <person name="Clarke D.F."/>
            <person name="Dittmer N.T."/>
            <person name="Ferguson L.C.F."/>
            <person name="Garavelou S."/>
            <person name="Gordon K.H.J."/>
            <person name="Gunaratna R.T."/>
            <person name="Han Y."/>
            <person name="Hauser F."/>
            <person name="He Y."/>
            <person name="Heidel-Fischer H."/>
            <person name="Hirsh A."/>
            <person name="Hu Y."/>
            <person name="Jiang H."/>
            <person name="Kalra D."/>
            <person name="Klinner C."/>
            <person name="Konig C."/>
            <person name="Kovar C."/>
            <person name="Kroll A.R."/>
            <person name="Kuwar S.S."/>
            <person name="Lee S.L."/>
            <person name="Lehman R."/>
            <person name="Li K."/>
            <person name="Li Z."/>
            <person name="Liang H."/>
            <person name="Lovelace S."/>
            <person name="Lu Z."/>
            <person name="Mansfield J.H."/>
            <person name="McCulloch K.J."/>
            <person name="Mathew T."/>
            <person name="Morton B."/>
            <person name="Muzny D.M."/>
            <person name="Neunemann D."/>
            <person name="Ongeri F."/>
            <person name="Pauchet Y."/>
            <person name="Pu L.L."/>
            <person name="Pyrousis I."/>
            <person name="Rao X.J."/>
            <person name="Redding A."/>
            <person name="Roesel C."/>
            <person name="Sanchez-Gracia A."/>
            <person name="Schaack S."/>
            <person name="Shukla A."/>
            <person name="Tetreau G."/>
            <person name="Wang Y."/>
            <person name="Xiong G.H."/>
            <person name="Traut W."/>
            <person name="Walsh T.K."/>
            <person name="Worley K.C."/>
            <person name="Wu D."/>
            <person name="Wu W."/>
            <person name="Wu Y.Q."/>
            <person name="Zhang X."/>
            <person name="Zou Z."/>
            <person name="Zucker H."/>
            <person name="Briscoe A.D."/>
            <person name="Burmester T."/>
            <person name="Clem R.J."/>
            <person name="Feyereisen R."/>
            <person name="Grimmelikhuijzen C.J.P."/>
            <person name="Hamodrakas S.J."/>
            <person name="Hansson B.S."/>
            <person name="Huguet E."/>
            <person name="Jermiin L.S."/>
            <person name="Lan Q."/>
            <person name="Lehman H.K."/>
            <person name="Lorenzen M."/>
            <person name="Merzendorfer H."/>
            <person name="Michalopoulos I."/>
            <person name="Morton D.B."/>
            <person name="Muthukrishnan S."/>
            <person name="Oakeshott J.G."/>
            <person name="Palmer W."/>
            <person name="Park Y."/>
            <person name="Passarelli A.L."/>
            <person name="Rozas J."/>
            <person name="Schwartz L.M."/>
            <person name="Smith W."/>
            <person name="Southgate A."/>
            <person name="Vilcinskas A."/>
            <person name="Vogt R."/>
            <person name="Wang P."/>
            <person name="Werren J."/>
            <person name="Yu X.Q."/>
            <person name="Zhou J.J."/>
            <person name="Brown S.J."/>
            <person name="Scherer S.E."/>
            <person name="Richards S."/>
            <person name="Blissard G.W."/>
        </authorList>
    </citation>
    <scope>NUCLEOTIDE SEQUENCE</scope>
</reference>
<dbReference type="CDD" id="cd00190">
    <property type="entry name" value="Tryp_SPc"/>
    <property type="match status" value="1"/>
</dbReference>
<dbReference type="GO" id="GO:0090729">
    <property type="term" value="F:toxin activity"/>
    <property type="evidence" value="ECO:0007669"/>
    <property type="project" value="UniProtKB-KW"/>
</dbReference>
<keyword evidence="7" id="KW-0378">Hydrolase</keyword>
<dbReference type="Pfam" id="PF00089">
    <property type="entry name" value="Trypsin"/>
    <property type="match status" value="1"/>
</dbReference>
<dbReference type="EMBL" id="JH668384">
    <property type="protein sequence ID" value="KAG6450172.1"/>
    <property type="molecule type" value="Genomic_DNA"/>
</dbReference>
<organism evidence="10 11">
    <name type="scientific">Manduca sexta</name>
    <name type="common">Tobacco hawkmoth</name>
    <name type="synonym">Tobacco hornworm</name>
    <dbReference type="NCBI Taxonomy" id="7130"/>
    <lineage>
        <taxon>Eukaryota</taxon>
        <taxon>Metazoa</taxon>
        <taxon>Ecdysozoa</taxon>
        <taxon>Arthropoda</taxon>
        <taxon>Hexapoda</taxon>
        <taxon>Insecta</taxon>
        <taxon>Pterygota</taxon>
        <taxon>Neoptera</taxon>
        <taxon>Endopterygota</taxon>
        <taxon>Lepidoptera</taxon>
        <taxon>Glossata</taxon>
        <taxon>Ditrysia</taxon>
        <taxon>Bombycoidea</taxon>
        <taxon>Sphingidae</taxon>
        <taxon>Sphinginae</taxon>
        <taxon>Sphingini</taxon>
        <taxon>Manduca</taxon>
    </lineage>
</organism>
<dbReference type="InterPro" id="IPR001254">
    <property type="entry name" value="Trypsin_dom"/>
</dbReference>
<keyword evidence="7" id="KW-0645">Protease</keyword>
<dbReference type="EMBL" id="JH668384">
    <property type="protein sequence ID" value="KAG6450173.1"/>
    <property type="molecule type" value="Genomic_DNA"/>
</dbReference>
<dbReference type="PROSITE" id="PS00134">
    <property type="entry name" value="TRYPSIN_HIS"/>
    <property type="match status" value="1"/>
</dbReference>
<keyword evidence="3" id="KW-1015">Disulfide bond</keyword>
<keyword evidence="7" id="KW-0720">Serine protease</keyword>
<dbReference type="InterPro" id="IPR043504">
    <property type="entry name" value="Peptidase_S1_PA_chymotrypsin"/>
</dbReference>
<proteinExistence type="predicted"/>
<evidence type="ECO:0000256" key="4">
    <source>
        <dbReference type="ARBA" id="ARBA00023240"/>
    </source>
</evidence>
<dbReference type="OrthoDB" id="5565075at2759"/>
<dbReference type="InterPro" id="IPR033116">
    <property type="entry name" value="TRYPSIN_SER"/>
</dbReference>
<evidence type="ECO:0000259" key="9">
    <source>
        <dbReference type="PROSITE" id="PS50240"/>
    </source>
</evidence>
<evidence type="ECO:0000256" key="3">
    <source>
        <dbReference type="ARBA" id="ARBA00023157"/>
    </source>
</evidence>
<comment type="subcellular location">
    <subcellularLocation>
        <location evidence="1">Secreted</location>
        <location evidence="1">Extracellular space</location>
    </subcellularLocation>
</comment>
<name>A0A921Z324_MANSE</name>
<dbReference type="InterPro" id="IPR001314">
    <property type="entry name" value="Peptidase_S1A"/>
</dbReference>
<dbReference type="GO" id="GO:0005576">
    <property type="term" value="C:extracellular region"/>
    <property type="evidence" value="ECO:0007669"/>
    <property type="project" value="UniProtKB-SubCell"/>
</dbReference>
<feature type="signal peptide" evidence="8">
    <location>
        <begin position="1"/>
        <end position="16"/>
    </location>
</feature>
<keyword evidence="6" id="KW-1205">Fibrinolytic toxin</keyword>
<dbReference type="PANTHER" id="PTHR24260:SF136">
    <property type="entry name" value="GH08193P-RELATED"/>
    <property type="match status" value="1"/>
</dbReference>
<accession>A0A921Z324</accession>
<dbReference type="InterPro" id="IPR009003">
    <property type="entry name" value="Peptidase_S1_PA"/>
</dbReference>
<dbReference type="Proteomes" id="UP000791440">
    <property type="component" value="Unassembled WGS sequence"/>
</dbReference>
<dbReference type="Gene3D" id="2.40.10.10">
    <property type="entry name" value="Trypsin-like serine proteases"/>
    <property type="match status" value="2"/>
</dbReference>
<evidence type="ECO:0000256" key="8">
    <source>
        <dbReference type="SAM" id="SignalP"/>
    </source>
</evidence>
<sequence length="292" mass="31111">MKAAVVILFLAATVSARVSVSEISIRNYHDNIGVPLAAKIKAFEEQNVEENASGQRIVGGIVTDIINVPFQAGLIITLVDGRQSVCGGSLLSTSRILTAAHCQFDGIHAAHSFNVVLGSNQLFTGGTRFHTRDIVMHPQWHPFTANNDIAVLRFPAIRFTVLIQPISLPEGSYINNDLVGRIATASGYGWTHDGAGISQHQRLSSVNLPIIDNSVCVSAYGPNVIRNTQICTSGQGGRNICRGDSGGPLFINSGNRRILVGVTSFGAEAGCMIGLPAAFTRVASYISWILSI</sequence>
<keyword evidence="2" id="KW-0800">Toxin</keyword>
<dbReference type="InterPro" id="IPR051333">
    <property type="entry name" value="CLIP_Serine_Protease"/>
</dbReference>
<comment type="caution">
    <text evidence="10">The sequence shown here is derived from an EMBL/GenBank/DDBJ whole genome shotgun (WGS) entry which is preliminary data.</text>
</comment>
<gene>
    <name evidence="10" type="ORF">O3G_MSEX006437</name>
</gene>
<keyword evidence="8" id="KW-0732">Signal</keyword>
<evidence type="ECO:0000313" key="10">
    <source>
        <dbReference type="EMBL" id="KAG6450173.1"/>
    </source>
</evidence>
<reference evidence="10" key="2">
    <citation type="submission" date="2020-12" db="EMBL/GenBank/DDBJ databases">
        <authorList>
            <person name="Kanost M."/>
        </authorList>
    </citation>
    <scope>NUCLEOTIDE SEQUENCE</scope>
</reference>
<dbReference type="PANTHER" id="PTHR24260">
    <property type="match status" value="1"/>
</dbReference>
<feature type="chain" id="PRO_5038276497" description="Peptidase S1 domain-containing protein" evidence="8">
    <location>
        <begin position="17"/>
        <end position="292"/>
    </location>
</feature>
<protein>
    <recommendedName>
        <fullName evidence="9">Peptidase S1 domain-containing protein</fullName>
    </recommendedName>
</protein>
<dbReference type="AlphaFoldDB" id="A0A921Z324"/>
<evidence type="ECO:0000256" key="2">
    <source>
        <dbReference type="ARBA" id="ARBA00022656"/>
    </source>
</evidence>
<dbReference type="PROSITE" id="PS00135">
    <property type="entry name" value="TRYPSIN_SER"/>
    <property type="match status" value="1"/>
</dbReference>
<comment type="function">
    <text evidence="5">Fibrinolytic activity; shows preferential cleavage of Arg-Gly bonds in all three fibrinogen chains. Contact with the caterpillars causes severe bleeding, due the anticoagulant effect of the protein.</text>
</comment>
<dbReference type="PROSITE" id="PS50240">
    <property type="entry name" value="TRYPSIN_DOM"/>
    <property type="match status" value="1"/>
</dbReference>
<dbReference type="SMART" id="SM00020">
    <property type="entry name" value="Tryp_SPc"/>
    <property type="match status" value="1"/>
</dbReference>
<evidence type="ECO:0000313" key="11">
    <source>
        <dbReference type="Proteomes" id="UP000791440"/>
    </source>
</evidence>
<keyword evidence="11" id="KW-1185">Reference proteome</keyword>
<keyword evidence="4" id="KW-1199">Hemostasis impairing toxin</keyword>
<evidence type="ECO:0000256" key="6">
    <source>
        <dbReference type="ARBA" id="ARBA00084094"/>
    </source>
</evidence>